<organism evidence="2 3">
    <name type="scientific">Amblyomma americanum</name>
    <name type="common">Lone star tick</name>
    <dbReference type="NCBI Taxonomy" id="6943"/>
    <lineage>
        <taxon>Eukaryota</taxon>
        <taxon>Metazoa</taxon>
        <taxon>Ecdysozoa</taxon>
        <taxon>Arthropoda</taxon>
        <taxon>Chelicerata</taxon>
        <taxon>Arachnida</taxon>
        <taxon>Acari</taxon>
        <taxon>Parasitiformes</taxon>
        <taxon>Ixodida</taxon>
        <taxon>Ixodoidea</taxon>
        <taxon>Ixodidae</taxon>
        <taxon>Amblyomminae</taxon>
        <taxon>Amblyomma</taxon>
    </lineage>
</organism>
<proteinExistence type="predicted"/>
<evidence type="ECO:0000313" key="2">
    <source>
        <dbReference type="EMBL" id="KAK8787615.1"/>
    </source>
</evidence>
<comment type="caution">
    <text evidence="2">The sequence shown here is derived from an EMBL/GenBank/DDBJ whole genome shotgun (WGS) entry which is preliminary data.</text>
</comment>
<accession>A0AAQ4FLJ6</accession>
<name>A0AAQ4FLJ6_AMBAM</name>
<dbReference type="Proteomes" id="UP001321473">
    <property type="component" value="Unassembled WGS sequence"/>
</dbReference>
<gene>
    <name evidence="2" type="ORF">V5799_022608</name>
</gene>
<evidence type="ECO:0000256" key="1">
    <source>
        <dbReference type="SAM" id="MobiDB-lite"/>
    </source>
</evidence>
<evidence type="ECO:0000313" key="3">
    <source>
        <dbReference type="Proteomes" id="UP001321473"/>
    </source>
</evidence>
<keyword evidence="3" id="KW-1185">Reference proteome</keyword>
<reference evidence="2 3" key="1">
    <citation type="journal article" date="2023" name="Arcadia Sci">
        <title>De novo assembly of a long-read Amblyomma americanum tick genome.</title>
        <authorList>
            <person name="Chou S."/>
            <person name="Poskanzer K.E."/>
            <person name="Rollins M."/>
            <person name="Thuy-Boun P.S."/>
        </authorList>
    </citation>
    <scope>NUCLEOTIDE SEQUENCE [LARGE SCALE GENOMIC DNA]</scope>
    <source>
        <strain evidence="2">F_SG_1</strain>
        <tissue evidence="2">Salivary glands</tissue>
    </source>
</reference>
<sequence length="134" mass="13800">MVAIIRDVYDQAAVERAERGSMASVVTSEEASHISSVLDEALIRSLEENLKRAVGSGGSRATNPASPAADPATKKSPNVTAKQSGGSAAAKTGSDAPKAGSEATSPKDKRADKDKSAKEKDAAKGKSVPRENKH</sequence>
<dbReference type="AlphaFoldDB" id="A0AAQ4FLJ6"/>
<feature type="region of interest" description="Disordered" evidence="1">
    <location>
        <begin position="52"/>
        <end position="134"/>
    </location>
</feature>
<dbReference type="EMBL" id="JARKHS020001644">
    <property type="protein sequence ID" value="KAK8787615.1"/>
    <property type="molecule type" value="Genomic_DNA"/>
</dbReference>
<protein>
    <submittedName>
        <fullName evidence="2">Uncharacterized protein</fullName>
    </submittedName>
</protein>
<feature type="compositionally biased region" description="Polar residues" evidence="1">
    <location>
        <begin position="75"/>
        <end position="86"/>
    </location>
</feature>
<feature type="compositionally biased region" description="Basic and acidic residues" evidence="1">
    <location>
        <begin position="105"/>
        <end position="134"/>
    </location>
</feature>